<sequence>MLTLDFFNERLRVIDFRGNVLSIVNDIQDLFNEHALSKMIFHCRPEHWKLLLSFGFELEAIFQGFFNGTDNYAMALYKSVERRTNNNWIKEDQILTSILNTGRNQIAIKDIPEIYQYRKAIVRDAESLAMLYEQVFPIYPTPMNDPNYVKKVMIEGAIFYIVECNKQIVSAASADVNKTYNHAELTDCATAPEHRKYGLMKKLLIMLEDDLKNEQIFCVFSIARSLSFGMNAAFYQLGYEYRGRMANNCYIYHALEDMNVWVKDLSK</sequence>
<dbReference type="Gene3D" id="3.40.630.30">
    <property type="match status" value="1"/>
</dbReference>
<feature type="domain" description="N-acetyltransferase" evidence="1">
    <location>
        <begin position="115"/>
        <end position="266"/>
    </location>
</feature>
<evidence type="ECO:0000313" key="3">
    <source>
        <dbReference type="Proteomes" id="UP000281498"/>
    </source>
</evidence>
<dbReference type="Proteomes" id="UP000281498">
    <property type="component" value="Unassembled WGS sequence"/>
</dbReference>
<evidence type="ECO:0000259" key="1">
    <source>
        <dbReference type="PROSITE" id="PS51186"/>
    </source>
</evidence>
<protein>
    <submittedName>
        <fullName evidence="2">Putative beta-lysine N-acetyltransferase</fullName>
    </submittedName>
</protein>
<dbReference type="AlphaFoldDB" id="A0A3A9K357"/>
<name>A0A3A9K357_9BACI</name>
<dbReference type="GO" id="GO:0008080">
    <property type="term" value="F:N-acetyltransferase activity"/>
    <property type="evidence" value="ECO:0007669"/>
    <property type="project" value="InterPro"/>
</dbReference>
<dbReference type="OrthoDB" id="9790652at2"/>
<dbReference type="SUPFAM" id="SSF55729">
    <property type="entry name" value="Acyl-CoA N-acyltransferases (Nat)"/>
    <property type="match status" value="1"/>
</dbReference>
<dbReference type="NCBIfam" id="TIGR03827">
    <property type="entry name" value="GNAT_ablB"/>
    <property type="match status" value="1"/>
</dbReference>
<dbReference type="EMBL" id="PDOE01000013">
    <property type="protein sequence ID" value="RKL65698.1"/>
    <property type="molecule type" value="Genomic_DNA"/>
</dbReference>
<dbReference type="Pfam" id="PF00583">
    <property type="entry name" value="Acetyltransf_1"/>
    <property type="match status" value="1"/>
</dbReference>
<comment type="caution">
    <text evidence="2">The sequence shown here is derived from an EMBL/GenBank/DDBJ whole genome shotgun (WGS) entry which is preliminary data.</text>
</comment>
<reference evidence="2 3" key="1">
    <citation type="submission" date="2017-10" db="EMBL/GenBank/DDBJ databases">
        <title>Bacillus sp. nov., a halophilic bacterium isolated from a Keqin Lake.</title>
        <authorList>
            <person name="Wang H."/>
        </authorList>
    </citation>
    <scope>NUCLEOTIDE SEQUENCE [LARGE SCALE GENOMIC DNA]</scope>
    <source>
        <strain evidence="2 3">KCTC 13187</strain>
    </source>
</reference>
<dbReference type="CDD" id="cd04301">
    <property type="entry name" value="NAT_SF"/>
    <property type="match status" value="1"/>
</dbReference>
<evidence type="ECO:0000313" key="2">
    <source>
        <dbReference type="EMBL" id="RKL65698.1"/>
    </source>
</evidence>
<dbReference type="InterPro" id="IPR022525">
    <property type="entry name" value="GNAT_AblB"/>
</dbReference>
<keyword evidence="2" id="KW-0808">Transferase</keyword>
<dbReference type="RefSeq" id="WP_110937627.1">
    <property type="nucleotide sequence ID" value="NZ_KZ614146.1"/>
</dbReference>
<dbReference type="PROSITE" id="PS51186">
    <property type="entry name" value="GNAT"/>
    <property type="match status" value="1"/>
</dbReference>
<keyword evidence="3" id="KW-1185">Reference proteome</keyword>
<organism evidence="2 3">
    <name type="scientific">Salipaludibacillus neizhouensis</name>
    <dbReference type="NCBI Taxonomy" id="885475"/>
    <lineage>
        <taxon>Bacteria</taxon>
        <taxon>Bacillati</taxon>
        <taxon>Bacillota</taxon>
        <taxon>Bacilli</taxon>
        <taxon>Bacillales</taxon>
        <taxon>Bacillaceae</taxon>
    </lineage>
</organism>
<proteinExistence type="predicted"/>
<accession>A0A3A9K357</accession>
<dbReference type="InterPro" id="IPR016181">
    <property type="entry name" value="Acyl_CoA_acyltransferase"/>
</dbReference>
<gene>
    <name evidence="2" type="primary">ablB</name>
    <name evidence="2" type="ORF">CR203_19575</name>
</gene>
<dbReference type="InterPro" id="IPR000182">
    <property type="entry name" value="GNAT_dom"/>
</dbReference>